<dbReference type="InParanoid" id="A0A152A990"/>
<dbReference type="SMART" id="SM00064">
    <property type="entry name" value="FYVE"/>
    <property type="match status" value="1"/>
</dbReference>
<feature type="compositionally biased region" description="Low complexity" evidence="5">
    <location>
        <begin position="111"/>
        <end position="127"/>
    </location>
</feature>
<dbReference type="AlphaFoldDB" id="A0A152A990"/>
<evidence type="ECO:0000256" key="3">
    <source>
        <dbReference type="ARBA" id="ARBA00022833"/>
    </source>
</evidence>
<dbReference type="Pfam" id="PF01363">
    <property type="entry name" value="FYVE"/>
    <property type="match status" value="1"/>
</dbReference>
<dbReference type="Gene3D" id="3.30.40.10">
    <property type="entry name" value="Zinc/RING finger domain, C3HC4 (zinc finger)"/>
    <property type="match status" value="1"/>
</dbReference>
<dbReference type="InterPro" id="IPR017455">
    <property type="entry name" value="Znf_FYVE-rel"/>
</dbReference>
<name>A0A152A990_TIELA</name>
<dbReference type="Pfam" id="PF08590">
    <property type="entry name" value="DUF1771"/>
    <property type="match status" value="1"/>
</dbReference>
<feature type="region of interest" description="Disordered" evidence="5">
    <location>
        <begin position="107"/>
        <end position="127"/>
    </location>
</feature>
<evidence type="ECO:0000256" key="4">
    <source>
        <dbReference type="PROSITE-ProRule" id="PRU00091"/>
    </source>
</evidence>
<evidence type="ECO:0000313" key="7">
    <source>
        <dbReference type="EMBL" id="KYR02788.1"/>
    </source>
</evidence>
<evidence type="ECO:0000256" key="2">
    <source>
        <dbReference type="ARBA" id="ARBA00022771"/>
    </source>
</evidence>
<evidence type="ECO:0000256" key="5">
    <source>
        <dbReference type="SAM" id="MobiDB-lite"/>
    </source>
</evidence>
<feature type="compositionally biased region" description="Acidic residues" evidence="5">
    <location>
        <begin position="250"/>
        <end position="266"/>
    </location>
</feature>
<dbReference type="PROSITE" id="PS50178">
    <property type="entry name" value="ZF_FYVE"/>
    <property type="match status" value="1"/>
</dbReference>
<dbReference type="InterPro" id="IPR013083">
    <property type="entry name" value="Znf_RING/FYVE/PHD"/>
</dbReference>
<dbReference type="STRING" id="361077.A0A152A990"/>
<dbReference type="PANTHER" id="PTHR39490:SF8">
    <property type="entry name" value="ZINC FINGER FYVE DOMAIN-CONTAINING PROTEIN 21"/>
    <property type="match status" value="1"/>
</dbReference>
<reference evidence="7 8" key="1">
    <citation type="submission" date="2015-12" db="EMBL/GenBank/DDBJ databases">
        <title>Dictyostelia acquired genes for synthesis and detection of signals that induce cell-type specialization by lateral gene transfer from prokaryotes.</title>
        <authorList>
            <person name="Gloeckner G."/>
            <person name="Schaap P."/>
        </authorList>
    </citation>
    <scope>NUCLEOTIDE SEQUENCE [LARGE SCALE GENOMIC DNA]</scope>
    <source>
        <strain evidence="7 8">TK</strain>
    </source>
</reference>
<protein>
    <submittedName>
        <fullName evidence="7">Pleckstrin (PH) domain-containing protein</fullName>
    </submittedName>
</protein>
<dbReference type="OrthoDB" id="21092at2759"/>
<dbReference type="PANTHER" id="PTHR39490">
    <property type="entry name" value="ARRESTIN DOMAIN-CONTAINING PROTEIN D"/>
    <property type="match status" value="1"/>
</dbReference>
<dbReference type="InterPro" id="IPR052113">
    <property type="entry name" value="FYVE-type_Zinc_Finger"/>
</dbReference>
<sequence length="391" mass="45041">MQSKCFKCIDRSNWIPDELSINCMLCKKEFSVLFRRHHCRLCGTIACGNCSDHKLPTNNQRMVRVCNRCFANVVKSSIKQENDPNHQDTKISPTLPTTVSMGIKSTLKSANNTPTNSPSTSTPSSYTNSTMKWKKSVLYNKSDFSNIRSLFGMKWNRGRVLTEDELFQMVKDDIKAFEIEYNQLRDSALDHLKQRDECYKKSIDVQKINEILSKELLDKGKHHHNQMDECNWKAARMIFSLRNPQLLIEDNSDSSDSSDTEDEDEPYQQHLNTDDIIIKKTTQELQEQEQDQDQVLIIDLYGLLPNESFIIFKERIQSLLVNLSCNSIKKLNIINIGESVNTIKDDQSRESLAKQFVNQLQSDNDLKSVLCNITQSTDNLIVLMDLNNKIL</sequence>
<keyword evidence="3" id="KW-0862">Zinc</keyword>
<organism evidence="7 8">
    <name type="scientific">Tieghemostelium lacteum</name>
    <name type="common">Slime mold</name>
    <name type="synonym">Dictyostelium lacteum</name>
    <dbReference type="NCBI Taxonomy" id="361077"/>
    <lineage>
        <taxon>Eukaryota</taxon>
        <taxon>Amoebozoa</taxon>
        <taxon>Evosea</taxon>
        <taxon>Eumycetozoa</taxon>
        <taxon>Dictyostelia</taxon>
        <taxon>Dictyosteliales</taxon>
        <taxon>Raperosteliaceae</taxon>
        <taxon>Tieghemostelium</taxon>
    </lineage>
</organism>
<dbReference type="SMART" id="SM01162">
    <property type="entry name" value="DUF1771"/>
    <property type="match status" value="1"/>
</dbReference>
<keyword evidence="2 4" id="KW-0863">Zinc-finger</keyword>
<dbReference type="InterPro" id="IPR011011">
    <property type="entry name" value="Znf_FYVE_PHD"/>
</dbReference>
<comment type="caution">
    <text evidence="7">The sequence shown here is derived from an EMBL/GenBank/DDBJ whole genome shotgun (WGS) entry which is preliminary data.</text>
</comment>
<dbReference type="GO" id="GO:0008270">
    <property type="term" value="F:zinc ion binding"/>
    <property type="evidence" value="ECO:0007669"/>
    <property type="project" value="UniProtKB-KW"/>
</dbReference>
<feature type="region of interest" description="Disordered" evidence="5">
    <location>
        <begin position="249"/>
        <end position="273"/>
    </location>
</feature>
<dbReference type="SUPFAM" id="SSF57903">
    <property type="entry name" value="FYVE/PHD zinc finger"/>
    <property type="match status" value="1"/>
</dbReference>
<evidence type="ECO:0000259" key="6">
    <source>
        <dbReference type="PROSITE" id="PS50178"/>
    </source>
</evidence>
<proteinExistence type="predicted"/>
<gene>
    <name evidence="7" type="ORF">DLAC_00252</name>
</gene>
<dbReference type="InterPro" id="IPR013899">
    <property type="entry name" value="DUF1771"/>
</dbReference>
<keyword evidence="8" id="KW-1185">Reference proteome</keyword>
<dbReference type="InterPro" id="IPR000306">
    <property type="entry name" value="Znf_FYVE"/>
</dbReference>
<evidence type="ECO:0000313" key="8">
    <source>
        <dbReference type="Proteomes" id="UP000076078"/>
    </source>
</evidence>
<dbReference type="Proteomes" id="UP000076078">
    <property type="component" value="Unassembled WGS sequence"/>
</dbReference>
<evidence type="ECO:0000256" key="1">
    <source>
        <dbReference type="ARBA" id="ARBA00022723"/>
    </source>
</evidence>
<dbReference type="EMBL" id="LODT01000001">
    <property type="protein sequence ID" value="KYR02788.1"/>
    <property type="molecule type" value="Genomic_DNA"/>
</dbReference>
<keyword evidence="1" id="KW-0479">Metal-binding</keyword>
<accession>A0A152A990</accession>
<feature type="domain" description="FYVE-type" evidence="6">
    <location>
        <begin position="17"/>
        <end position="74"/>
    </location>
</feature>